<protein>
    <submittedName>
        <fullName evidence="1">Uncharacterized protein</fullName>
    </submittedName>
</protein>
<accession>A0A8I2YWU1</accession>
<comment type="caution">
    <text evidence="1">The sequence shown here is derived from an EMBL/GenBank/DDBJ whole genome shotgun (WGS) entry which is preliminary data.</text>
</comment>
<gene>
    <name evidence="1" type="ORF">JVT61DRAFT_5296</name>
</gene>
<dbReference type="OrthoDB" id="10248513at2759"/>
<organism evidence="1 2">
    <name type="scientific">Boletus reticuloceps</name>
    <dbReference type="NCBI Taxonomy" id="495285"/>
    <lineage>
        <taxon>Eukaryota</taxon>
        <taxon>Fungi</taxon>
        <taxon>Dikarya</taxon>
        <taxon>Basidiomycota</taxon>
        <taxon>Agaricomycotina</taxon>
        <taxon>Agaricomycetes</taxon>
        <taxon>Agaricomycetidae</taxon>
        <taxon>Boletales</taxon>
        <taxon>Boletineae</taxon>
        <taxon>Boletaceae</taxon>
        <taxon>Boletoideae</taxon>
        <taxon>Boletus</taxon>
    </lineage>
</organism>
<reference evidence="1" key="1">
    <citation type="submission" date="2021-03" db="EMBL/GenBank/DDBJ databases">
        <title>Evolutionary innovations through gain and loss of genes in the ectomycorrhizal Boletales.</title>
        <authorList>
            <person name="Wu G."/>
            <person name="Miyauchi S."/>
            <person name="Morin E."/>
            <person name="Yang Z.-L."/>
            <person name="Xu J."/>
            <person name="Martin F.M."/>
        </authorList>
    </citation>
    <scope>NUCLEOTIDE SEQUENCE</scope>
    <source>
        <strain evidence="1">BR01</strain>
    </source>
</reference>
<proteinExistence type="predicted"/>
<dbReference type="EMBL" id="JAGFBS010000002">
    <property type="protein sequence ID" value="KAG6380904.1"/>
    <property type="molecule type" value="Genomic_DNA"/>
</dbReference>
<dbReference type="AlphaFoldDB" id="A0A8I2YWU1"/>
<dbReference type="Proteomes" id="UP000683000">
    <property type="component" value="Unassembled WGS sequence"/>
</dbReference>
<keyword evidence="2" id="KW-1185">Reference proteome</keyword>
<evidence type="ECO:0000313" key="1">
    <source>
        <dbReference type="EMBL" id="KAG6380904.1"/>
    </source>
</evidence>
<sequence length="79" mass="8897">MISSAPDTHLSQTIAKRKLTHADRPLIRVSSTFFWHLSSDHDLSPQLTLVERAKTIDVMPEAEIANSYPPMKVGQQVQK</sequence>
<name>A0A8I2YWU1_9AGAM</name>
<evidence type="ECO:0000313" key="2">
    <source>
        <dbReference type="Proteomes" id="UP000683000"/>
    </source>
</evidence>